<keyword evidence="1" id="KW-0175">Coiled coil</keyword>
<protein>
    <recommendedName>
        <fullName evidence="7">Relaxase</fullName>
    </recommendedName>
</protein>
<evidence type="ECO:0000259" key="3">
    <source>
        <dbReference type="Pfam" id="PF03432"/>
    </source>
</evidence>
<evidence type="ECO:0000313" key="5">
    <source>
        <dbReference type="EMBL" id="ARE13474.1"/>
    </source>
</evidence>
<dbReference type="Pfam" id="PF03432">
    <property type="entry name" value="Relaxase"/>
    <property type="match status" value="1"/>
</dbReference>
<dbReference type="InterPro" id="IPR048299">
    <property type="entry name" value="LtrB_central"/>
</dbReference>
<dbReference type="Proteomes" id="UP000192067">
    <property type="component" value="Chromosome"/>
</dbReference>
<feature type="region of interest" description="Disordered" evidence="2">
    <location>
        <begin position="491"/>
        <end position="510"/>
    </location>
</feature>
<reference evidence="5 6" key="1">
    <citation type="journal article" date="2017" name="BMC Genomics">
        <title>Comparative and functional genomics of the Lactococcus lactis taxon; insights into evolution and niche adaptation.</title>
        <authorList>
            <person name="Kelleher P."/>
            <person name="Bottacini F."/>
            <person name="Mahony J."/>
            <person name="Kilcawley K.N."/>
            <person name="van Sinderen D."/>
        </authorList>
    </citation>
    <scope>NUCLEOTIDE SEQUENCE [LARGE SCALE GENOMIC DNA]</scope>
    <source>
        <strain evidence="5 6">UC11</strain>
    </source>
</reference>
<evidence type="ECO:0000256" key="1">
    <source>
        <dbReference type="SAM" id="Coils"/>
    </source>
</evidence>
<organism evidence="5 6">
    <name type="scientific">Lactococcus lactis subsp. lactis</name>
    <name type="common">Streptococcus lactis</name>
    <dbReference type="NCBI Taxonomy" id="1360"/>
    <lineage>
        <taxon>Bacteria</taxon>
        <taxon>Bacillati</taxon>
        <taxon>Bacillota</taxon>
        <taxon>Bacilli</taxon>
        <taxon>Lactobacillales</taxon>
        <taxon>Streptococcaceae</taxon>
        <taxon>Lactococcus</taxon>
    </lineage>
</organism>
<sequence length="510" mass="60158">MVVVPKPKQIRSEKALKSAVKYILNPDKTDEQVLTSGYHISNINYADVEMNYTRILARKMIGRQNKQVLAHHLVQSFRPEDGLSAEEIHQIGREWVEELTGGSNEYIIGTHIDKNHIHNHIIFNATSSTDFRNYRWQKDTLQLARELSDKIAEKHGAILENTKPYQNYHRNYQKYLSDNPIRPELKQRLNFLLKHSLSLSDFLQKAKLLHIEVNSTGKYTTYRLTDFEQERPIRDSSLISKADKKRMETHPEKRIYSKKEIEKRCEKNTKNKSIVFGKSEIYDEYQKQQNWYKQNTDIQLTIEPWQIESETPDGIRIFVEAGHRKGTVKIDTAYFDKNGENVELYLNNFSKFKFLDDKNQNYSSIILGKEIIGQLSKENDRLPKRKNYGLNYVHDLFEAQNLLSKHGISGQESFKHLGEEFISNMENVELSLEQLDDKIIVQTEAVKFNQDNPKLIEQLKQLQKERRTLEVAYKEITDELEIYDQLETFQEHHQEKQESQEQENQTHARR</sequence>
<evidence type="ECO:0008006" key="7">
    <source>
        <dbReference type="Google" id="ProtNLM"/>
    </source>
</evidence>
<proteinExistence type="predicted"/>
<evidence type="ECO:0000259" key="4">
    <source>
        <dbReference type="Pfam" id="PF20874"/>
    </source>
</evidence>
<evidence type="ECO:0000313" key="6">
    <source>
        <dbReference type="Proteomes" id="UP000192067"/>
    </source>
</evidence>
<feature type="domain" description="MobA/VirD2-like nuclease" evidence="3">
    <location>
        <begin position="22"/>
        <end position="156"/>
    </location>
</feature>
<dbReference type="AlphaFoldDB" id="A0AAC9W8U3"/>
<dbReference type="InterPro" id="IPR005094">
    <property type="entry name" value="Endonuclease_MobA/VirD2"/>
</dbReference>
<gene>
    <name evidence="5" type="ORF">LLUC11_1141</name>
</gene>
<feature type="domain" description="Group II intron-interrupted relaxase LtrB central" evidence="4">
    <location>
        <begin position="297"/>
        <end position="376"/>
    </location>
</feature>
<feature type="coiled-coil region" evidence="1">
    <location>
        <begin position="445"/>
        <end position="479"/>
    </location>
</feature>
<dbReference type="RefSeq" id="WP_081199634.1">
    <property type="nucleotide sequence ID" value="NZ_CP015903.2"/>
</dbReference>
<dbReference type="EMBL" id="CP015904">
    <property type="protein sequence ID" value="ARE13474.1"/>
    <property type="molecule type" value="Genomic_DNA"/>
</dbReference>
<evidence type="ECO:0000256" key="2">
    <source>
        <dbReference type="SAM" id="MobiDB-lite"/>
    </source>
</evidence>
<dbReference type="Pfam" id="PF20874">
    <property type="entry name" value="Relaxase_M"/>
    <property type="match status" value="1"/>
</dbReference>
<accession>A0AAC9W8U3</accession>
<name>A0AAC9W8U3_LACLL</name>